<evidence type="ECO:0000256" key="14">
    <source>
        <dbReference type="ARBA" id="ARBA00047783"/>
    </source>
</evidence>
<comment type="similarity">
    <text evidence="3 15 16">Belongs to the RNA methyltransferase TrmD family.</text>
</comment>
<dbReference type="GO" id="GO:0002939">
    <property type="term" value="P:tRNA N1-guanine methylation"/>
    <property type="evidence" value="ECO:0007669"/>
    <property type="project" value="TreeGrafter"/>
</dbReference>
<feature type="domain" description="tRNA methyltransferase TRMD/TRM10-type" evidence="17">
    <location>
        <begin position="1"/>
        <end position="221"/>
    </location>
</feature>
<dbReference type="EMBL" id="CM001022">
    <property type="protein sequence ID" value="EFQ23204.1"/>
    <property type="molecule type" value="Genomic_DNA"/>
</dbReference>
<feature type="binding site" evidence="15">
    <location>
        <begin position="130"/>
        <end position="135"/>
    </location>
    <ligand>
        <name>S-adenosyl-L-methionine</name>
        <dbReference type="ChEBI" id="CHEBI:59789"/>
    </ligand>
</feature>
<dbReference type="STRING" id="584708.Apau_0776"/>
<feature type="domain" description="tRNA (guanine-N(1)-)-methyltransferase C-terminal" evidence="18">
    <location>
        <begin position="234"/>
        <end position="414"/>
    </location>
</feature>
<dbReference type="RefSeq" id="WP_006300371.1">
    <property type="nucleotide sequence ID" value="NZ_CM001022.1"/>
</dbReference>
<dbReference type="GO" id="GO:0005829">
    <property type="term" value="C:cytosol"/>
    <property type="evidence" value="ECO:0007669"/>
    <property type="project" value="TreeGrafter"/>
</dbReference>
<comment type="function">
    <text evidence="1 15 16">Specifically methylates guanosine-37 in various tRNAs.</text>
</comment>
<dbReference type="InterPro" id="IPR019230">
    <property type="entry name" value="RNA_MeTrfase_C_dom"/>
</dbReference>
<evidence type="ECO:0000259" key="18">
    <source>
        <dbReference type="Pfam" id="PF09936"/>
    </source>
</evidence>
<dbReference type="InterPro" id="IPR023148">
    <property type="entry name" value="tRNA_m1G_MeTrfase_C_sf"/>
</dbReference>
<name>E3CVE8_9BACT</name>
<proteinExistence type="inferred from homology"/>
<evidence type="ECO:0000256" key="6">
    <source>
        <dbReference type="ARBA" id="ARBA00014679"/>
    </source>
</evidence>
<dbReference type="Pfam" id="PF09936">
    <property type="entry name" value="Methyltrn_RNA_4"/>
    <property type="match status" value="1"/>
</dbReference>
<evidence type="ECO:0000256" key="2">
    <source>
        <dbReference type="ARBA" id="ARBA00004496"/>
    </source>
</evidence>
<dbReference type="PANTHER" id="PTHR46417:SF1">
    <property type="entry name" value="TRNA (GUANINE-N(1)-)-METHYLTRANSFERASE"/>
    <property type="match status" value="1"/>
</dbReference>
<evidence type="ECO:0000313" key="20">
    <source>
        <dbReference type="Proteomes" id="UP000005096"/>
    </source>
</evidence>
<dbReference type="Gene3D" id="1.10.1270.20">
    <property type="entry name" value="tRNA(m1g37)methyltransferase, domain 2"/>
    <property type="match status" value="1"/>
</dbReference>
<dbReference type="EC" id="2.1.1.228" evidence="5 15"/>
<comment type="subcellular location">
    <subcellularLocation>
        <location evidence="2 15 16">Cytoplasm</location>
    </subcellularLocation>
</comment>
<keyword evidence="20" id="KW-1185">Reference proteome</keyword>
<dbReference type="SUPFAM" id="SSF75217">
    <property type="entry name" value="alpha/beta knot"/>
    <property type="match status" value="1"/>
</dbReference>
<dbReference type="InterPro" id="IPR029028">
    <property type="entry name" value="Alpha/beta_knot_MTases"/>
</dbReference>
<evidence type="ECO:0000256" key="12">
    <source>
        <dbReference type="ARBA" id="ARBA00029736"/>
    </source>
</evidence>
<evidence type="ECO:0000313" key="19">
    <source>
        <dbReference type="EMBL" id="EFQ23204.1"/>
    </source>
</evidence>
<keyword evidence="11 15" id="KW-0819">tRNA processing</keyword>
<evidence type="ECO:0000256" key="16">
    <source>
        <dbReference type="RuleBase" id="RU003464"/>
    </source>
</evidence>
<keyword evidence="10 15" id="KW-0949">S-adenosyl-L-methionine</keyword>
<keyword evidence="8 15" id="KW-0489">Methyltransferase</keyword>
<evidence type="ECO:0000256" key="1">
    <source>
        <dbReference type="ARBA" id="ARBA00002634"/>
    </source>
</evidence>
<protein>
    <recommendedName>
        <fullName evidence="6 15">tRNA (guanine-N(1)-)-methyltransferase</fullName>
        <ecNumber evidence="5 15">2.1.1.228</ecNumber>
    </recommendedName>
    <alternativeName>
        <fullName evidence="12 15">M1G-methyltransferase</fullName>
    </alternativeName>
    <alternativeName>
        <fullName evidence="13 15">tRNA [GM37] methyltransferase</fullName>
    </alternativeName>
</protein>
<evidence type="ECO:0000256" key="11">
    <source>
        <dbReference type="ARBA" id="ARBA00022694"/>
    </source>
</evidence>
<dbReference type="PaxDb" id="584708-Apau_0776"/>
<dbReference type="NCBIfam" id="NF000648">
    <property type="entry name" value="PRK00026.1"/>
    <property type="match status" value="1"/>
</dbReference>
<keyword evidence="9 15" id="KW-0808">Transferase</keyword>
<dbReference type="InterPro" id="IPR002649">
    <property type="entry name" value="tRNA_m1G_MeTrfase_TrmD"/>
</dbReference>
<reference evidence="19 20" key="1">
    <citation type="journal article" date="2010" name="Stand. Genomic Sci.">
        <title>Non-contiguous finished genome sequence of Aminomonas paucivorans type strain (GLU-3).</title>
        <authorList>
            <person name="Pitluck S."/>
            <person name="Yasawong M."/>
            <person name="Held B."/>
            <person name="Lapidus A."/>
            <person name="Nolan M."/>
            <person name="Copeland A."/>
            <person name="Lucas S."/>
            <person name="Del Rio T.G."/>
            <person name="Tice H."/>
            <person name="Cheng J.F."/>
            <person name="Chertkov O."/>
            <person name="Goodwin L."/>
            <person name="Tapia R."/>
            <person name="Han C."/>
            <person name="Liolios K."/>
            <person name="Ivanova N."/>
            <person name="Mavromatis K."/>
            <person name="Ovchinnikova G."/>
            <person name="Pati A."/>
            <person name="Chen A."/>
            <person name="Palaniappan K."/>
            <person name="Land M."/>
            <person name="Hauser L."/>
            <person name="Chang Y.J."/>
            <person name="Jeffries C.D."/>
            <person name="Pukall R."/>
            <person name="Spring S."/>
            <person name="Rohde M."/>
            <person name="Sikorski J."/>
            <person name="Goker M."/>
            <person name="Woyke T."/>
            <person name="Bristow J."/>
            <person name="Eisen J.A."/>
            <person name="Markowitz V."/>
            <person name="Hugenholtz P."/>
            <person name="Kyrpides N.C."/>
            <person name="Klenk H.P."/>
        </authorList>
    </citation>
    <scope>NUCLEOTIDE SEQUENCE [LARGE SCALE GENOMIC DNA]</scope>
    <source>
        <strain evidence="19 20">DSM 12260</strain>
    </source>
</reference>
<dbReference type="InterPro" id="IPR029026">
    <property type="entry name" value="tRNA_m1G_MTases_N"/>
</dbReference>
<comment type="catalytic activity">
    <reaction evidence="14 15 16">
        <text>guanosine(37) in tRNA + S-adenosyl-L-methionine = N(1)-methylguanosine(37) in tRNA + S-adenosyl-L-homocysteine + H(+)</text>
        <dbReference type="Rhea" id="RHEA:36899"/>
        <dbReference type="Rhea" id="RHEA-COMP:10145"/>
        <dbReference type="Rhea" id="RHEA-COMP:10147"/>
        <dbReference type="ChEBI" id="CHEBI:15378"/>
        <dbReference type="ChEBI" id="CHEBI:57856"/>
        <dbReference type="ChEBI" id="CHEBI:59789"/>
        <dbReference type="ChEBI" id="CHEBI:73542"/>
        <dbReference type="ChEBI" id="CHEBI:74269"/>
        <dbReference type="EC" id="2.1.1.228"/>
    </reaction>
</comment>
<dbReference type="NCBIfam" id="TIGR00088">
    <property type="entry name" value="trmD"/>
    <property type="match status" value="1"/>
</dbReference>
<evidence type="ECO:0000256" key="3">
    <source>
        <dbReference type="ARBA" id="ARBA00007630"/>
    </source>
</evidence>
<gene>
    <name evidence="15" type="primary">trmD</name>
    <name evidence="19" type="ORF">Apau_0776</name>
</gene>
<comment type="subunit">
    <text evidence="4 15 16">Homodimer.</text>
</comment>
<dbReference type="GO" id="GO:0052906">
    <property type="term" value="F:tRNA (guanine(37)-N1)-methyltransferase activity"/>
    <property type="evidence" value="ECO:0007669"/>
    <property type="project" value="UniProtKB-UniRule"/>
</dbReference>
<dbReference type="PANTHER" id="PTHR46417">
    <property type="entry name" value="TRNA (GUANINE-N(1)-)-METHYLTRANSFERASE"/>
    <property type="match status" value="1"/>
</dbReference>
<evidence type="ECO:0000256" key="4">
    <source>
        <dbReference type="ARBA" id="ARBA00011738"/>
    </source>
</evidence>
<sequence length="416" mass="45602">MRLSIVTAFPDLIRQYLGCSVLGRGVASGKLDVRVVDLRDHSQGDYRQVDDYSFGGGGMVLMAEPLARAVESLSGEGKPFVVYPSPQGVPLHQELVEDLSRVDHVVLVCGHYEGVDERFVRRFVDLEVSLGDFVLTGGELPAMALVDALARLVPGVVGRGEAVVNDSFYRGFLDHPHFTRPAAWRDDVVPEVLAGGDHGAIEEWRRREGVRRTLARRPDVLARAGLLPYLKHGIYVLQVHHPVRDERGEATVASVAAGELRDMARTCRTYGVRRFLVADPLPAQRDLAKRLQVHGAQGDGAARERGEALGLLKLFPRISRAAAWVREKEKADPLLVATSARPLQGAQHWLGLKRRFLEEDRPVVLVFGAGGGLHDEALRDCEGMLLPVRGGSPDGYNHLSGVGAVAVVLDRFLGWR</sequence>
<evidence type="ECO:0000256" key="10">
    <source>
        <dbReference type="ARBA" id="ARBA00022691"/>
    </source>
</evidence>
<dbReference type="HAMAP" id="MF_00605">
    <property type="entry name" value="TrmD"/>
    <property type="match status" value="1"/>
</dbReference>
<dbReference type="CDD" id="cd18080">
    <property type="entry name" value="TrmD-like"/>
    <property type="match status" value="1"/>
</dbReference>
<dbReference type="OrthoDB" id="9807416at2"/>
<dbReference type="HOGENOM" id="CLU_047363_2_1_0"/>
<feature type="binding site" evidence="15">
    <location>
        <position position="110"/>
    </location>
    <ligand>
        <name>S-adenosyl-L-methionine</name>
        <dbReference type="ChEBI" id="CHEBI:59789"/>
    </ligand>
</feature>
<dbReference type="Proteomes" id="UP000005096">
    <property type="component" value="Chromosome"/>
</dbReference>
<dbReference type="Gene3D" id="3.40.1280.10">
    <property type="match status" value="2"/>
</dbReference>
<dbReference type="AlphaFoldDB" id="E3CVE8"/>
<dbReference type="InterPro" id="IPR016009">
    <property type="entry name" value="tRNA_MeTrfase_TRMD/TRM10"/>
</dbReference>
<keyword evidence="7 15" id="KW-0963">Cytoplasm</keyword>
<evidence type="ECO:0000256" key="5">
    <source>
        <dbReference type="ARBA" id="ARBA00012807"/>
    </source>
</evidence>
<evidence type="ECO:0000256" key="13">
    <source>
        <dbReference type="ARBA" id="ARBA00033392"/>
    </source>
</evidence>
<accession>E3CVE8</accession>
<evidence type="ECO:0000256" key="8">
    <source>
        <dbReference type="ARBA" id="ARBA00022603"/>
    </source>
</evidence>
<evidence type="ECO:0000256" key="7">
    <source>
        <dbReference type="ARBA" id="ARBA00022490"/>
    </source>
</evidence>
<organism evidence="19 20">
    <name type="scientific">Aminomonas paucivorans DSM 12260</name>
    <dbReference type="NCBI Taxonomy" id="584708"/>
    <lineage>
        <taxon>Bacteria</taxon>
        <taxon>Thermotogati</taxon>
        <taxon>Synergistota</taxon>
        <taxon>Synergistia</taxon>
        <taxon>Synergistales</taxon>
        <taxon>Synergistaceae</taxon>
        <taxon>Aminomonas</taxon>
    </lineage>
</organism>
<evidence type="ECO:0000256" key="15">
    <source>
        <dbReference type="HAMAP-Rule" id="MF_00605"/>
    </source>
</evidence>
<evidence type="ECO:0000259" key="17">
    <source>
        <dbReference type="Pfam" id="PF01746"/>
    </source>
</evidence>
<dbReference type="Pfam" id="PF01746">
    <property type="entry name" value="tRNA_m1G_MT"/>
    <property type="match status" value="1"/>
</dbReference>
<dbReference type="eggNOG" id="COG0336">
    <property type="taxonomic scope" value="Bacteria"/>
</dbReference>
<evidence type="ECO:0000256" key="9">
    <source>
        <dbReference type="ARBA" id="ARBA00022679"/>
    </source>
</evidence>